<evidence type="ECO:0000313" key="1">
    <source>
        <dbReference type="EMBL" id="WVX83430.1"/>
    </source>
</evidence>
<dbReference type="EMBL" id="CP137640">
    <property type="protein sequence ID" value="WVX83430.1"/>
    <property type="molecule type" value="Genomic_DNA"/>
</dbReference>
<proteinExistence type="predicted"/>
<protein>
    <submittedName>
        <fullName evidence="1">DUF2971 domain-containing protein</fullName>
    </submittedName>
</protein>
<dbReference type="RefSeq" id="WP_338452314.1">
    <property type="nucleotide sequence ID" value="NZ_CP137640.1"/>
</dbReference>
<gene>
    <name evidence="1" type="ORF">R4Z09_10775</name>
</gene>
<accession>A0ABZ2CIB2</accession>
<keyword evidence="2" id="KW-1185">Reference proteome</keyword>
<organism evidence="1 2">
    <name type="scientific">Niallia oryzisoli</name>
    <dbReference type="NCBI Taxonomy" id="1737571"/>
    <lineage>
        <taxon>Bacteria</taxon>
        <taxon>Bacillati</taxon>
        <taxon>Bacillota</taxon>
        <taxon>Bacilli</taxon>
        <taxon>Bacillales</taxon>
        <taxon>Bacillaceae</taxon>
        <taxon>Niallia</taxon>
    </lineage>
</organism>
<name>A0ABZ2CIB2_9BACI</name>
<sequence>MYREHKDFEVPENENTKIWRYMDFTKFISLLETKSLFFARSDKFEDPYEGRLNQVTIDFFKLQFNKGIPSDQSDLAFESFMKEVEESRKVATINCWHMNEVESDAMWKLYLKNNEGIAIQSTFKRLCEAFSLTDSEINIGKVIYEDFNNYIFPLRGNLTANFLVKRKSFEHEKEIRAIHWRVSRQFGWRNLGEGKFPIVDYGENIPVDISTLIEKVYIAPNSPSWIKDLVKSMLTRYDLDSIPVKQSSLGSNIVEIRKTENYLM</sequence>
<dbReference type="Proteomes" id="UP001357223">
    <property type="component" value="Chromosome"/>
</dbReference>
<evidence type="ECO:0000313" key="2">
    <source>
        <dbReference type="Proteomes" id="UP001357223"/>
    </source>
</evidence>
<reference evidence="1 2" key="1">
    <citation type="submission" date="2023-10" db="EMBL/GenBank/DDBJ databases">
        <title>Niallia locisalis sp.nov. isolated from a salt pond sample.</title>
        <authorList>
            <person name="Li X.-J."/>
            <person name="Dong L."/>
        </authorList>
    </citation>
    <scope>NUCLEOTIDE SEQUENCE [LARGE SCALE GENOMIC DNA]</scope>
    <source>
        <strain evidence="1 2">DSM 29761</strain>
    </source>
</reference>